<keyword evidence="7" id="KW-0732">Signal</keyword>
<dbReference type="GO" id="GO:0070059">
    <property type="term" value="P:intrinsic apoptotic signaling pathway in response to endoplasmic reticulum stress"/>
    <property type="evidence" value="ECO:0007669"/>
    <property type="project" value="TreeGrafter"/>
</dbReference>
<name>A0AAV0BJF1_PHAPC</name>
<keyword evidence="2" id="KW-0723">Serine/threonine-protein kinase</keyword>
<evidence type="ECO:0000313" key="10">
    <source>
        <dbReference type="Proteomes" id="UP001153365"/>
    </source>
</evidence>
<dbReference type="GO" id="GO:0004674">
    <property type="term" value="F:protein serine/threonine kinase activity"/>
    <property type="evidence" value="ECO:0007669"/>
    <property type="project" value="UniProtKB-KW"/>
</dbReference>
<evidence type="ECO:0000256" key="4">
    <source>
        <dbReference type="ARBA" id="ARBA00022741"/>
    </source>
</evidence>
<comment type="caution">
    <text evidence="9">The sequence shown here is derived from an EMBL/GenBank/DDBJ whole genome shotgun (WGS) entry which is preliminary data.</text>
</comment>
<dbReference type="PROSITE" id="PS50011">
    <property type="entry name" value="PROTEIN_KINASE_DOM"/>
    <property type="match status" value="1"/>
</dbReference>
<accession>A0AAV0BJF1</accession>
<dbReference type="PANTHER" id="PTHR13954:SF6">
    <property type="entry name" value="NON-SPECIFIC SERINE_THREONINE PROTEIN KINASE"/>
    <property type="match status" value="1"/>
</dbReference>
<evidence type="ECO:0000259" key="8">
    <source>
        <dbReference type="PROSITE" id="PS50011"/>
    </source>
</evidence>
<dbReference type="SUPFAM" id="SSF56112">
    <property type="entry name" value="Protein kinase-like (PK-like)"/>
    <property type="match status" value="1"/>
</dbReference>
<dbReference type="EMBL" id="CALTRL010005817">
    <property type="protein sequence ID" value="CAH7686809.1"/>
    <property type="molecule type" value="Genomic_DNA"/>
</dbReference>
<evidence type="ECO:0000256" key="3">
    <source>
        <dbReference type="ARBA" id="ARBA00022679"/>
    </source>
</evidence>
<evidence type="ECO:0000256" key="7">
    <source>
        <dbReference type="SAM" id="SignalP"/>
    </source>
</evidence>
<dbReference type="Proteomes" id="UP001153365">
    <property type="component" value="Unassembled WGS sequence"/>
</dbReference>
<reference evidence="9" key="1">
    <citation type="submission" date="2022-06" db="EMBL/GenBank/DDBJ databases">
        <authorList>
            <consortium name="SYNGENTA / RWTH Aachen University"/>
        </authorList>
    </citation>
    <scope>NUCLEOTIDE SEQUENCE</scope>
</reference>
<protein>
    <recommendedName>
        <fullName evidence="1">non-specific serine/threonine protein kinase</fullName>
        <ecNumber evidence="1">2.7.11.1</ecNumber>
    </recommendedName>
</protein>
<dbReference type="EC" id="2.7.11.1" evidence="1"/>
<dbReference type="GO" id="GO:0036498">
    <property type="term" value="P:IRE1-mediated unfolded protein response"/>
    <property type="evidence" value="ECO:0007669"/>
    <property type="project" value="TreeGrafter"/>
</dbReference>
<keyword evidence="10" id="KW-1185">Reference proteome</keyword>
<evidence type="ECO:0000313" key="9">
    <source>
        <dbReference type="EMBL" id="CAH7686809.1"/>
    </source>
</evidence>
<evidence type="ECO:0000256" key="5">
    <source>
        <dbReference type="ARBA" id="ARBA00022777"/>
    </source>
</evidence>
<dbReference type="InterPro" id="IPR000719">
    <property type="entry name" value="Prot_kinase_dom"/>
</dbReference>
<dbReference type="GO" id="GO:0051082">
    <property type="term" value="F:unfolded protein binding"/>
    <property type="evidence" value="ECO:0007669"/>
    <property type="project" value="TreeGrafter"/>
</dbReference>
<evidence type="ECO:0000256" key="2">
    <source>
        <dbReference type="ARBA" id="ARBA00022527"/>
    </source>
</evidence>
<organism evidence="9 10">
    <name type="scientific">Phakopsora pachyrhizi</name>
    <name type="common">Asian soybean rust disease fungus</name>
    <dbReference type="NCBI Taxonomy" id="170000"/>
    <lineage>
        <taxon>Eukaryota</taxon>
        <taxon>Fungi</taxon>
        <taxon>Dikarya</taxon>
        <taxon>Basidiomycota</taxon>
        <taxon>Pucciniomycotina</taxon>
        <taxon>Pucciniomycetes</taxon>
        <taxon>Pucciniales</taxon>
        <taxon>Phakopsoraceae</taxon>
        <taxon>Phakopsora</taxon>
    </lineage>
</organism>
<proteinExistence type="predicted"/>
<sequence>MWVGVPLSARILITIFHQCLGYRSQGTVVLKGCFQGCQVEVKRLLEDFVTIAMHKVDLLQESDNHPNVVIYFVKESLENFLYIGLELCNGLLFDLMESKEFEGSEELRSIFNPKRALRQITAGVRHLHKLKVVH</sequence>
<feature type="signal peptide" evidence="7">
    <location>
        <begin position="1"/>
        <end position="21"/>
    </location>
</feature>
<gene>
    <name evidence="9" type="ORF">PPACK8108_LOCUS21507</name>
</gene>
<evidence type="ECO:0000256" key="6">
    <source>
        <dbReference type="ARBA" id="ARBA00022840"/>
    </source>
</evidence>
<dbReference type="GO" id="GO:0004521">
    <property type="term" value="F:RNA endonuclease activity"/>
    <property type="evidence" value="ECO:0007669"/>
    <property type="project" value="InterPro"/>
</dbReference>
<dbReference type="InterPro" id="IPR011009">
    <property type="entry name" value="Kinase-like_dom_sf"/>
</dbReference>
<dbReference type="PANTHER" id="PTHR13954">
    <property type="entry name" value="IRE1-RELATED"/>
    <property type="match status" value="1"/>
</dbReference>
<keyword evidence="4" id="KW-0547">Nucleotide-binding</keyword>
<feature type="domain" description="Protein kinase" evidence="8">
    <location>
        <begin position="14"/>
        <end position="134"/>
    </location>
</feature>
<dbReference type="GO" id="GO:0005524">
    <property type="term" value="F:ATP binding"/>
    <property type="evidence" value="ECO:0007669"/>
    <property type="project" value="UniProtKB-KW"/>
</dbReference>
<keyword evidence="5" id="KW-0418">Kinase</keyword>
<feature type="chain" id="PRO_5043695579" description="non-specific serine/threonine protein kinase" evidence="7">
    <location>
        <begin position="22"/>
        <end position="134"/>
    </location>
</feature>
<dbReference type="FunFam" id="3.30.200.20:FF:000077">
    <property type="entry name" value="Putative Serine/threonine-protein kinase/endoribonuclease IRE1"/>
    <property type="match status" value="1"/>
</dbReference>
<dbReference type="Gene3D" id="1.10.510.10">
    <property type="entry name" value="Transferase(Phosphotransferase) domain 1"/>
    <property type="match status" value="1"/>
</dbReference>
<keyword evidence="3" id="KW-0808">Transferase</keyword>
<keyword evidence="6" id="KW-0067">ATP-binding</keyword>
<evidence type="ECO:0000256" key="1">
    <source>
        <dbReference type="ARBA" id="ARBA00012513"/>
    </source>
</evidence>
<dbReference type="InterPro" id="IPR045133">
    <property type="entry name" value="IRE1/2-like"/>
</dbReference>
<dbReference type="AlphaFoldDB" id="A0AAV0BJF1"/>
<dbReference type="GO" id="GO:1990604">
    <property type="term" value="C:IRE1-TRAF2-ASK1 complex"/>
    <property type="evidence" value="ECO:0007669"/>
    <property type="project" value="TreeGrafter"/>
</dbReference>